<accession>A0AA39MCN9</accession>
<feature type="signal peptide" evidence="1">
    <location>
        <begin position="1"/>
        <end position="18"/>
    </location>
</feature>
<organism evidence="2 3">
    <name type="scientific">Steinernema hermaphroditum</name>
    <dbReference type="NCBI Taxonomy" id="289476"/>
    <lineage>
        <taxon>Eukaryota</taxon>
        <taxon>Metazoa</taxon>
        <taxon>Ecdysozoa</taxon>
        <taxon>Nematoda</taxon>
        <taxon>Chromadorea</taxon>
        <taxon>Rhabditida</taxon>
        <taxon>Tylenchina</taxon>
        <taxon>Panagrolaimomorpha</taxon>
        <taxon>Strongyloidoidea</taxon>
        <taxon>Steinernematidae</taxon>
        <taxon>Steinernema</taxon>
    </lineage>
</organism>
<evidence type="ECO:0000256" key="1">
    <source>
        <dbReference type="SAM" id="SignalP"/>
    </source>
</evidence>
<dbReference type="AlphaFoldDB" id="A0AA39MCN9"/>
<feature type="chain" id="PRO_5041240761" evidence="1">
    <location>
        <begin position="19"/>
        <end position="297"/>
    </location>
</feature>
<name>A0AA39MCN9_9BILA</name>
<dbReference type="Proteomes" id="UP001175271">
    <property type="component" value="Unassembled WGS sequence"/>
</dbReference>
<protein>
    <submittedName>
        <fullName evidence="2">Uncharacterized protein</fullName>
    </submittedName>
</protein>
<evidence type="ECO:0000313" key="2">
    <source>
        <dbReference type="EMBL" id="KAK0428839.1"/>
    </source>
</evidence>
<evidence type="ECO:0000313" key="3">
    <source>
        <dbReference type="Proteomes" id="UP001175271"/>
    </source>
</evidence>
<sequence>MKFLLLPVVAFVAHLLLAEKALLTPGDAEKLSSSEPCEDSFLKGRVLAGIKKQEVYFFRFGGSNASEATNGTISEQMNQSSIAMDGIFRQGFSSFFQQGSSILPAKLQYLPLLRVSDHWIGVFFFSENGFLCYDFKQIPGGITAKPQYSSIQLGKCVEDVFRFWDTVVFVDGDQVKLASRGIRFSQFGEQMFAVRGVFSFNSTSWVYASINERRARHFHHYELYARPMVEHRLAVYGMENFPMVDEGKFHVVFNHNISRSVMIGENSAKEEKICSFARGGDGVVENLILFPRDVPAS</sequence>
<comment type="caution">
    <text evidence="2">The sequence shown here is derived from an EMBL/GenBank/DDBJ whole genome shotgun (WGS) entry which is preliminary data.</text>
</comment>
<keyword evidence="1" id="KW-0732">Signal</keyword>
<dbReference type="EMBL" id="JAUCMV010000001">
    <property type="protein sequence ID" value="KAK0428839.1"/>
    <property type="molecule type" value="Genomic_DNA"/>
</dbReference>
<gene>
    <name evidence="2" type="ORF">QR680_011041</name>
</gene>
<reference evidence="2" key="1">
    <citation type="submission" date="2023-06" db="EMBL/GenBank/DDBJ databases">
        <title>Genomic analysis of the entomopathogenic nematode Steinernema hermaphroditum.</title>
        <authorList>
            <person name="Schwarz E.M."/>
            <person name="Heppert J.K."/>
            <person name="Baniya A."/>
            <person name="Schwartz H.T."/>
            <person name="Tan C.-H."/>
            <person name="Antoshechkin I."/>
            <person name="Sternberg P.W."/>
            <person name="Goodrich-Blair H."/>
            <person name="Dillman A.R."/>
        </authorList>
    </citation>
    <scope>NUCLEOTIDE SEQUENCE</scope>
    <source>
        <strain evidence="2">PS9179</strain>
        <tissue evidence="2">Whole animal</tissue>
    </source>
</reference>
<keyword evidence="3" id="KW-1185">Reference proteome</keyword>
<proteinExistence type="predicted"/>